<reference evidence="2" key="1">
    <citation type="submission" date="2022-09" db="EMBL/GenBank/DDBJ databases">
        <title>Isolation and characterization of 3-chlorobenzoate degrading bacteria from soils in Shizuoka.</title>
        <authorList>
            <person name="Ifat A."/>
            <person name="Ogawa N."/>
            <person name="Kimbara K."/>
            <person name="Moriuchi R."/>
            <person name="Dohra H."/>
            <person name="Shintani M."/>
        </authorList>
    </citation>
    <scope>NUCLEOTIDE SEQUENCE</scope>
    <source>
        <strain evidence="2">19CS4-2</strain>
    </source>
</reference>
<dbReference type="PANTHER" id="PTHR43194:SF2">
    <property type="entry name" value="PEROXISOMAL MEMBRANE PROTEIN LPX1"/>
    <property type="match status" value="1"/>
</dbReference>
<evidence type="ECO:0000259" key="1">
    <source>
        <dbReference type="Pfam" id="PF00561"/>
    </source>
</evidence>
<dbReference type="Proteomes" id="UP001055111">
    <property type="component" value="Unassembled WGS sequence"/>
</dbReference>
<dbReference type="Pfam" id="PF00561">
    <property type="entry name" value="Abhydrolase_1"/>
    <property type="match status" value="1"/>
</dbReference>
<dbReference type="GO" id="GO:0016787">
    <property type="term" value="F:hydrolase activity"/>
    <property type="evidence" value="ECO:0007669"/>
    <property type="project" value="UniProtKB-KW"/>
</dbReference>
<proteinExistence type="predicted"/>
<comment type="caution">
    <text evidence="2">The sequence shown here is derived from an EMBL/GenBank/DDBJ whole genome shotgun (WGS) entry which is preliminary data.</text>
</comment>
<dbReference type="RefSeq" id="WP_238211516.1">
    <property type="nucleotide sequence ID" value="NZ_BPUS01000003.1"/>
</dbReference>
<dbReference type="PANTHER" id="PTHR43194">
    <property type="entry name" value="HYDROLASE ALPHA/BETA FOLD FAMILY"/>
    <property type="match status" value="1"/>
</dbReference>
<evidence type="ECO:0000313" key="2">
    <source>
        <dbReference type="EMBL" id="GJH24985.1"/>
    </source>
</evidence>
<dbReference type="AlphaFoldDB" id="A0AA37I7V2"/>
<gene>
    <name evidence="2" type="ORF">CBA19CS42_10735</name>
</gene>
<accession>A0AA37I7V2</accession>
<dbReference type="Gene3D" id="3.40.50.1820">
    <property type="entry name" value="alpha/beta hydrolase"/>
    <property type="match status" value="1"/>
</dbReference>
<dbReference type="InterPro" id="IPR029058">
    <property type="entry name" value="AB_hydrolase_fold"/>
</dbReference>
<organism evidence="2 3">
    <name type="scientific">Caballeronia novacaledonica</name>
    <dbReference type="NCBI Taxonomy" id="1544861"/>
    <lineage>
        <taxon>Bacteria</taxon>
        <taxon>Pseudomonadati</taxon>
        <taxon>Pseudomonadota</taxon>
        <taxon>Betaproteobacteria</taxon>
        <taxon>Burkholderiales</taxon>
        <taxon>Burkholderiaceae</taxon>
        <taxon>Caballeronia</taxon>
    </lineage>
</organism>
<protein>
    <submittedName>
        <fullName evidence="2">Alpha/beta fold hydrolase</fullName>
    </submittedName>
</protein>
<dbReference type="SUPFAM" id="SSF53474">
    <property type="entry name" value="alpha/beta-Hydrolases"/>
    <property type="match status" value="1"/>
</dbReference>
<sequence length="257" mass="28223">MNVSSHMPESARWWKSHDGVRLAGDAWGDPDGVPVILLHGAGQTRHAWHRTGRLLADAGYHAIAFDARGHGDSDWPVDGNYSQSAMVRDLECIVTSLGARQPVLIGAATGGATSLLAVGENYVDARALILVNIAPQTEAGGVARVQSFMRQRSPEDCDPYFVAWPRDMARRHRRLSACARKLAVPTLLMRGERSDVISEEGASEFLKLCPHAEYLTVRDAGHRVGKGNDIFGDAALRFIERRACAERPRARRLYECA</sequence>
<dbReference type="EMBL" id="BPUS01000003">
    <property type="protein sequence ID" value="GJH24985.1"/>
    <property type="molecule type" value="Genomic_DNA"/>
</dbReference>
<name>A0AA37I7V2_9BURK</name>
<feature type="domain" description="AB hydrolase-1" evidence="1">
    <location>
        <begin position="34"/>
        <end position="146"/>
    </location>
</feature>
<dbReference type="InterPro" id="IPR000073">
    <property type="entry name" value="AB_hydrolase_1"/>
</dbReference>
<dbReference type="InterPro" id="IPR050228">
    <property type="entry name" value="Carboxylesterase_BioH"/>
</dbReference>
<keyword evidence="2" id="KW-0378">Hydrolase</keyword>
<evidence type="ECO:0000313" key="3">
    <source>
        <dbReference type="Proteomes" id="UP001055111"/>
    </source>
</evidence>